<keyword evidence="1" id="KW-0472">Membrane</keyword>
<dbReference type="AlphaFoldDB" id="A0A0K0F836"/>
<keyword evidence="1" id="KW-0812">Transmembrane</keyword>
<evidence type="ECO:0000256" key="1">
    <source>
        <dbReference type="SAM" id="Phobius"/>
    </source>
</evidence>
<evidence type="ECO:0000313" key="3">
    <source>
        <dbReference type="WBParaSite" id="SVE_0498500.1"/>
    </source>
</evidence>
<reference evidence="3" key="2">
    <citation type="submission" date="2015-08" db="UniProtKB">
        <authorList>
            <consortium name="WormBaseParasite"/>
        </authorList>
    </citation>
    <scope>IDENTIFICATION</scope>
</reference>
<dbReference type="WBParaSite" id="SVE_0498500.1">
    <property type="protein sequence ID" value="SVE_0498500.1"/>
    <property type="gene ID" value="SVE_0498500"/>
</dbReference>
<sequence length="142" mass="17001">MALSRIVYLRLNSNLFSLHLKKCNYQKNIFFLSTSTISYSNVQKEGQFSKIFKKYENFIEKKFPRYYLLHRQIVDGSKWCISDFKMYRSLRKGLKSNEVTIDNFSKKELECYIQFPSDFIKMMTVLFLIQFPIIGEIIIIMS</sequence>
<keyword evidence="1" id="KW-1133">Transmembrane helix</keyword>
<accession>A0A0K0F836</accession>
<feature type="transmembrane region" description="Helical" evidence="1">
    <location>
        <begin position="122"/>
        <end position="141"/>
    </location>
</feature>
<keyword evidence="2" id="KW-1185">Reference proteome</keyword>
<organism evidence="2 3">
    <name type="scientific">Strongyloides venezuelensis</name>
    <name type="common">Threadworm</name>
    <dbReference type="NCBI Taxonomy" id="75913"/>
    <lineage>
        <taxon>Eukaryota</taxon>
        <taxon>Metazoa</taxon>
        <taxon>Ecdysozoa</taxon>
        <taxon>Nematoda</taxon>
        <taxon>Chromadorea</taxon>
        <taxon>Rhabditida</taxon>
        <taxon>Tylenchina</taxon>
        <taxon>Panagrolaimomorpha</taxon>
        <taxon>Strongyloidoidea</taxon>
        <taxon>Strongyloididae</taxon>
        <taxon>Strongyloides</taxon>
    </lineage>
</organism>
<reference evidence="2" key="1">
    <citation type="submission" date="2014-07" db="EMBL/GenBank/DDBJ databases">
        <authorList>
            <person name="Martin A.A"/>
            <person name="De Silva N."/>
        </authorList>
    </citation>
    <scope>NUCLEOTIDE SEQUENCE</scope>
</reference>
<proteinExistence type="predicted"/>
<name>A0A0K0F836_STRVS</name>
<protein>
    <submittedName>
        <fullName evidence="3">LETM1 domain-containing protein</fullName>
    </submittedName>
</protein>
<dbReference type="Proteomes" id="UP000035680">
    <property type="component" value="Unassembled WGS sequence"/>
</dbReference>
<evidence type="ECO:0000313" key="2">
    <source>
        <dbReference type="Proteomes" id="UP000035680"/>
    </source>
</evidence>